<keyword evidence="8" id="KW-0472">Membrane</keyword>
<keyword evidence="6" id="KW-0249">Electron transport</keyword>
<keyword evidence="7" id="KW-0496">Mitochondrion</keyword>
<evidence type="ECO:0000256" key="4">
    <source>
        <dbReference type="ARBA" id="ARBA00022660"/>
    </source>
</evidence>
<dbReference type="OMA" id="FWKQTTH"/>
<dbReference type="GO" id="GO:0045271">
    <property type="term" value="C:respiratory chain complex I"/>
    <property type="evidence" value="ECO:0000318"/>
    <property type="project" value="GO_Central"/>
</dbReference>
<organism evidence="9 10">
    <name type="scientific">Monosiga brevicollis</name>
    <name type="common">Choanoflagellate</name>
    <dbReference type="NCBI Taxonomy" id="81824"/>
    <lineage>
        <taxon>Eukaryota</taxon>
        <taxon>Choanoflagellata</taxon>
        <taxon>Craspedida</taxon>
        <taxon>Salpingoecidae</taxon>
        <taxon>Monosiga</taxon>
    </lineage>
</organism>
<evidence type="ECO:0000256" key="6">
    <source>
        <dbReference type="ARBA" id="ARBA00022982"/>
    </source>
</evidence>
<comment type="subcellular location">
    <subcellularLocation>
        <location evidence="1">Mitochondrion inner membrane</location>
        <topology evidence="1">Peripheral membrane protein</topology>
        <orientation evidence="1">Matrix side</orientation>
    </subcellularLocation>
</comment>
<evidence type="ECO:0000256" key="7">
    <source>
        <dbReference type="ARBA" id="ARBA00023128"/>
    </source>
</evidence>
<evidence type="ECO:0000313" key="9">
    <source>
        <dbReference type="EMBL" id="EDQ88799.1"/>
    </source>
</evidence>
<dbReference type="InterPro" id="IPR045299">
    <property type="entry name" value="Complex1_LYR_NDUFA6_LYRM6"/>
</dbReference>
<dbReference type="AlphaFoldDB" id="A9V0R3"/>
<dbReference type="InterPro" id="IPR016488">
    <property type="entry name" value="NADH_Ub_cplx-1_asu_su-6"/>
</dbReference>
<dbReference type="EMBL" id="CH991553">
    <property type="protein sequence ID" value="EDQ88799.1"/>
    <property type="molecule type" value="Genomic_DNA"/>
</dbReference>
<evidence type="ECO:0000256" key="8">
    <source>
        <dbReference type="ARBA" id="ARBA00023136"/>
    </source>
</evidence>
<accession>A9V0R3</accession>
<dbReference type="InParanoid" id="A9V0R3"/>
<dbReference type="PANTHER" id="PTHR12964">
    <property type="entry name" value="NADH-UBIQUINONE OXIDOREDUCTASE B14 SUBUNIT"/>
    <property type="match status" value="1"/>
</dbReference>
<protein>
    <recommendedName>
        <fullName evidence="11">NADH dehydrogenase [ubiquinone] 1 alpha subcomplex subunit 6</fullName>
    </recommendedName>
</protein>
<evidence type="ECO:0008006" key="11">
    <source>
        <dbReference type="Google" id="ProtNLM"/>
    </source>
</evidence>
<reference evidence="9 10" key="1">
    <citation type="journal article" date="2008" name="Nature">
        <title>The genome of the choanoflagellate Monosiga brevicollis and the origin of metazoans.</title>
        <authorList>
            <consortium name="JGI Sequencing"/>
            <person name="King N."/>
            <person name="Westbrook M.J."/>
            <person name="Young S.L."/>
            <person name="Kuo A."/>
            <person name="Abedin M."/>
            <person name="Chapman J."/>
            <person name="Fairclough S."/>
            <person name="Hellsten U."/>
            <person name="Isogai Y."/>
            <person name="Letunic I."/>
            <person name="Marr M."/>
            <person name="Pincus D."/>
            <person name="Putnam N."/>
            <person name="Rokas A."/>
            <person name="Wright K.J."/>
            <person name="Zuzow R."/>
            <person name="Dirks W."/>
            <person name="Good M."/>
            <person name="Goodstein D."/>
            <person name="Lemons D."/>
            <person name="Li W."/>
            <person name="Lyons J.B."/>
            <person name="Morris A."/>
            <person name="Nichols S."/>
            <person name="Richter D.J."/>
            <person name="Salamov A."/>
            <person name="Bork P."/>
            <person name="Lim W.A."/>
            <person name="Manning G."/>
            <person name="Miller W.T."/>
            <person name="McGinnis W."/>
            <person name="Shapiro H."/>
            <person name="Tjian R."/>
            <person name="Grigoriev I.V."/>
            <person name="Rokhsar D."/>
        </authorList>
    </citation>
    <scope>NUCLEOTIDE SEQUENCE [LARGE SCALE GENOMIC DNA]</scope>
    <source>
        <strain evidence="10">MX1 / ATCC 50154</strain>
    </source>
</reference>
<keyword evidence="4" id="KW-0679">Respiratory chain</keyword>
<evidence type="ECO:0000256" key="3">
    <source>
        <dbReference type="ARBA" id="ARBA00022448"/>
    </source>
</evidence>
<evidence type="ECO:0000256" key="5">
    <source>
        <dbReference type="ARBA" id="ARBA00022792"/>
    </source>
</evidence>
<keyword evidence="3" id="KW-0813">Transport</keyword>
<evidence type="ECO:0000256" key="2">
    <source>
        <dbReference type="ARBA" id="ARBA00009508"/>
    </source>
</evidence>
<evidence type="ECO:0000256" key="1">
    <source>
        <dbReference type="ARBA" id="ARBA00004443"/>
    </source>
</evidence>
<comment type="similarity">
    <text evidence="2">Belongs to the complex I LYR family.</text>
</comment>
<dbReference type="CDD" id="cd20266">
    <property type="entry name" value="Complex1_LYR_NDUFA6_LYRM6"/>
    <property type="match status" value="1"/>
</dbReference>
<dbReference type="Proteomes" id="UP000001357">
    <property type="component" value="Unassembled WGS sequence"/>
</dbReference>
<name>A9V0R3_MONBE</name>
<dbReference type="PANTHER" id="PTHR12964:SF0">
    <property type="entry name" value="NADH DEHYDROGENASE [UBIQUINONE] 1 ALPHA SUBCOMPLEX SUBUNIT 6"/>
    <property type="match status" value="1"/>
</dbReference>
<dbReference type="FunCoup" id="A9V0R3">
    <property type="interactions" value="627"/>
</dbReference>
<dbReference type="eggNOG" id="KOG3426">
    <property type="taxonomic scope" value="Eukaryota"/>
</dbReference>
<sequence length="120" mass="13931">MASQTAAVARGVISASAQDARVSALGLYRAWSRQIPFIIELFRLDKTEEECRAKLKEKFLINKNVQDVRQIDMLVIKGKMELEETLKVWKQTTHVMRFFEDPQTNMNPPKPFMDKFLDGR</sequence>
<evidence type="ECO:0000313" key="10">
    <source>
        <dbReference type="Proteomes" id="UP000001357"/>
    </source>
</evidence>
<dbReference type="RefSeq" id="XP_001746412.1">
    <property type="nucleotide sequence ID" value="XM_001746360.1"/>
</dbReference>
<dbReference type="STRING" id="81824.A9V0R3"/>
<keyword evidence="5" id="KW-0999">Mitochondrion inner membrane</keyword>
<keyword evidence="10" id="KW-1185">Reference proteome</keyword>
<proteinExistence type="inferred from homology"/>
<dbReference type="GeneID" id="5891617"/>
<dbReference type="KEGG" id="mbr:MONBRDRAFT_37277"/>
<dbReference type="GO" id="GO:0005743">
    <property type="term" value="C:mitochondrial inner membrane"/>
    <property type="evidence" value="ECO:0007669"/>
    <property type="project" value="UniProtKB-SubCell"/>
</dbReference>
<gene>
    <name evidence="9" type="ORF">MONBRDRAFT_37277</name>
</gene>